<organism evidence="4 5">
    <name type="scientific">Mergibacter septicus</name>
    <dbReference type="NCBI Taxonomy" id="221402"/>
    <lineage>
        <taxon>Bacteria</taxon>
        <taxon>Pseudomonadati</taxon>
        <taxon>Pseudomonadota</taxon>
        <taxon>Gammaproteobacteria</taxon>
        <taxon>Pasteurellales</taxon>
        <taxon>Pasteurellaceae</taxon>
        <taxon>Mergibacter</taxon>
    </lineage>
</organism>
<feature type="coiled-coil region" evidence="1">
    <location>
        <begin position="137"/>
        <end position="164"/>
    </location>
</feature>
<feature type="region of interest" description="Disordered" evidence="2">
    <location>
        <begin position="1"/>
        <end position="81"/>
    </location>
</feature>
<proteinExistence type="predicted"/>
<feature type="compositionally biased region" description="Basic and acidic residues" evidence="2">
    <location>
        <begin position="70"/>
        <end position="80"/>
    </location>
</feature>
<keyword evidence="3" id="KW-0812">Transmembrane</keyword>
<dbReference type="PANTHER" id="PTHR38043:SF1">
    <property type="entry name" value="PROTEIN HEMX"/>
    <property type="match status" value="1"/>
</dbReference>
<feature type="compositionally biased region" description="Polar residues" evidence="2">
    <location>
        <begin position="31"/>
        <end position="69"/>
    </location>
</feature>
<name>A0A8D4IYN7_9PAST</name>
<dbReference type="AlphaFoldDB" id="A0A8D4IYN7"/>
<dbReference type="EMBL" id="CP022011">
    <property type="protein sequence ID" value="QDJ15364.1"/>
    <property type="molecule type" value="Genomic_DNA"/>
</dbReference>
<keyword evidence="5" id="KW-1185">Reference proteome</keyword>
<dbReference type="RefSeq" id="WP_265482648.1">
    <property type="nucleotide sequence ID" value="NZ_CP022011.1"/>
</dbReference>
<evidence type="ECO:0000256" key="1">
    <source>
        <dbReference type="SAM" id="Coils"/>
    </source>
</evidence>
<feature type="transmembrane region" description="Helical" evidence="3">
    <location>
        <begin position="86"/>
        <end position="106"/>
    </location>
</feature>
<keyword evidence="3" id="KW-1133">Transmembrane helix</keyword>
<dbReference type="InterPro" id="IPR007470">
    <property type="entry name" value="HemX"/>
</dbReference>
<sequence length="456" mass="51613">MKDLPENPNIPTSNLDQNHRVSRNTNEKTEQSSQIGQDNAMKQDSTVSSVNQQNKASIEQETFDLSGQQQRKEAKMEKKTSSGGKGLALLALFVALGMGGIGYFFANTHFNQVQQKLTALEQSNTDLVAKASRPTALVELQQKIVNLEAQNQELTQKLEFLAKQDHQQIENMAKQLVAIQSQLEKVSHLDNTSVANQWLFSEADFLLSNALRKLILDDDVEIAISLLKQADNILANVSDNKAVQIRLAIQRDLNYLANLNVVDQNTIMQQLSQLANDIDGLPLSEEYLNQNTDRTNDKELSNSIDDWKQNVQKIAESFLDRFIRIQPRTQNEKVLLPPDQEIYLRENIRLRLQIAILAVPRQQNELYKDSLETVASWVRSYFDTNATDTQDFLKKIDQLETQSIYIDAPDSLESLNLLDQMLHLPPHQLNKVQLKVDKTFSSDVVPTTTNSSDNGQ</sequence>
<accession>A0A8D4IYN7</accession>
<keyword evidence="1" id="KW-0175">Coiled coil</keyword>
<dbReference type="PANTHER" id="PTHR38043">
    <property type="entry name" value="PROTEIN HEMX"/>
    <property type="match status" value="1"/>
</dbReference>
<keyword evidence="3" id="KW-0472">Membrane</keyword>
<dbReference type="Pfam" id="PF04375">
    <property type="entry name" value="HemX"/>
    <property type="match status" value="1"/>
</dbReference>
<gene>
    <name evidence="4" type="ORF">CEP48_08005</name>
</gene>
<evidence type="ECO:0000256" key="3">
    <source>
        <dbReference type="SAM" id="Phobius"/>
    </source>
</evidence>
<protein>
    <submittedName>
        <fullName evidence="4">HemX protein</fullName>
    </submittedName>
</protein>
<evidence type="ECO:0000313" key="4">
    <source>
        <dbReference type="EMBL" id="QDJ15364.1"/>
    </source>
</evidence>
<dbReference type="Proteomes" id="UP000955338">
    <property type="component" value="Chromosome"/>
</dbReference>
<evidence type="ECO:0000313" key="5">
    <source>
        <dbReference type="Proteomes" id="UP000955338"/>
    </source>
</evidence>
<reference evidence="4" key="1">
    <citation type="submission" date="2017-06" db="EMBL/GenBank/DDBJ databases">
        <title>Genome sequencing of pathogenic and non-pathogenic strains within Bisgaard taxon 40.</title>
        <authorList>
            <person name="Ladner J.T."/>
            <person name="Lovett S.P."/>
            <person name="Koroleva G."/>
            <person name="Lorch J.M."/>
        </authorList>
    </citation>
    <scope>NUCLEOTIDE SEQUENCE</scope>
    <source>
        <strain evidence="4">27576-1-I1</strain>
    </source>
</reference>
<evidence type="ECO:0000256" key="2">
    <source>
        <dbReference type="SAM" id="MobiDB-lite"/>
    </source>
</evidence>